<dbReference type="NCBIfam" id="TIGR00254">
    <property type="entry name" value="GGDEF"/>
    <property type="match status" value="1"/>
</dbReference>
<accession>A0A239PER0</accession>
<dbReference type="RefSeq" id="WP_089255185.1">
    <property type="nucleotide sequence ID" value="NZ_FZPH01000023.1"/>
</dbReference>
<dbReference type="InterPro" id="IPR035919">
    <property type="entry name" value="EAL_sf"/>
</dbReference>
<evidence type="ECO:0000259" key="3">
    <source>
        <dbReference type="PROSITE" id="PS50887"/>
    </source>
</evidence>
<dbReference type="InterPro" id="IPR000160">
    <property type="entry name" value="GGDEF_dom"/>
</dbReference>
<dbReference type="SUPFAM" id="SSF55073">
    <property type="entry name" value="Nucleotide cyclase"/>
    <property type="match status" value="1"/>
</dbReference>
<reference evidence="4 5" key="1">
    <citation type="submission" date="2017-06" db="EMBL/GenBank/DDBJ databases">
        <authorList>
            <person name="Kim H.J."/>
            <person name="Triplett B.A."/>
        </authorList>
    </citation>
    <scope>NUCLEOTIDE SEQUENCE [LARGE SCALE GENOMIC DNA]</scope>
    <source>
        <strain evidence="4 5">CGMCC 4.5593</strain>
    </source>
</reference>
<dbReference type="InterPro" id="IPR001633">
    <property type="entry name" value="EAL_dom"/>
</dbReference>
<feature type="transmembrane region" description="Helical" evidence="1">
    <location>
        <begin position="146"/>
        <end position="169"/>
    </location>
</feature>
<dbReference type="InterPro" id="IPR043128">
    <property type="entry name" value="Rev_trsase/Diguanyl_cyclase"/>
</dbReference>
<feature type="domain" description="EAL" evidence="2">
    <location>
        <begin position="374"/>
        <end position="631"/>
    </location>
</feature>
<gene>
    <name evidence="4" type="ORF">SAMN05421812_12354</name>
</gene>
<dbReference type="Pfam" id="PF00563">
    <property type="entry name" value="EAL"/>
    <property type="match status" value="1"/>
</dbReference>
<dbReference type="Gene3D" id="3.20.20.450">
    <property type="entry name" value="EAL domain"/>
    <property type="match status" value="1"/>
</dbReference>
<dbReference type="OrthoDB" id="23692at2"/>
<dbReference type="CDD" id="cd01949">
    <property type="entry name" value="GGDEF"/>
    <property type="match status" value="1"/>
</dbReference>
<keyword evidence="1" id="KW-0472">Membrane</keyword>
<dbReference type="PROSITE" id="PS50883">
    <property type="entry name" value="EAL"/>
    <property type="match status" value="1"/>
</dbReference>
<evidence type="ECO:0000259" key="2">
    <source>
        <dbReference type="PROSITE" id="PS50883"/>
    </source>
</evidence>
<evidence type="ECO:0000256" key="1">
    <source>
        <dbReference type="SAM" id="Phobius"/>
    </source>
</evidence>
<dbReference type="Proteomes" id="UP000198362">
    <property type="component" value="Unassembled WGS sequence"/>
</dbReference>
<feature type="transmembrane region" description="Helical" evidence="1">
    <location>
        <begin position="33"/>
        <end position="56"/>
    </location>
</feature>
<dbReference type="EMBL" id="FZPH01000023">
    <property type="protein sequence ID" value="SNT65501.1"/>
    <property type="molecule type" value="Genomic_DNA"/>
</dbReference>
<proteinExistence type="predicted"/>
<dbReference type="SMART" id="SM00052">
    <property type="entry name" value="EAL"/>
    <property type="match status" value="1"/>
</dbReference>
<dbReference type="AlphaFoldDB" id="A0A239PER0"/>
<protein>
    <submittedName>
        <fullName evidence="4">Diguanylate cyclase (GGDEF) domain-containing protein</fullName>
    </submittedName>
</protein>
<feature type="transmembrane region" description="Helical" evidence="1">
    <location>
        <begin position="76"/>
        <end position="96"/>
    </location>
</feature>
<feature type="transmembrane region" description="Helical" evidence="1">
    <location>
        <begin position="116"/>
        <end position="134"/>
    </location>
</feature>
<dbReference type="Pfam" id="PF00990">
    <property type="entry name" value="GGDEF"/>
    <property type="match status" value="1"/>
</dbReference>
<dbReference type="PROSITE" id="PS50887">
    <property type="entry name" value="GGDEF"/>
    <property type="match status" value="1"/>
</dbReference>
<dbReference type="SUPFAM" id="SSF141868">
    <property type="entry name" value="EAL domain-like"/>
    <property type="match status" value="1"/>
</dbReference>
<dbReference type="InterPro" id="IPR029787">
    <property type="entry name" value="Nucleotide_cyclase"/>
</dbReference>
<sequence>MTTLQAGFWILAAIAIASDLRPVAEWDRRHPGSAVFLSICFSFGILLIWGLAPAVVVQATANVLGCARSRVPVRDATLVVVRNCGGLAAAAGVLRLTGVGPLRRAEGVDGSTVGQVVLAVAAALVVSYGILIVADRITTGRPWRTTFNRGLGLNVLASTSLLFLGPVIVAEPRGWTFALLLLPIGALNELVHLVDRQTRALRQDALTGVLSQRGLEGVVARLLGRDEERSRPTEFAFLLFHGSRLRTISESYGRRISDRILVEVSNRLRETLGPGDEIGRLEGNEFGIVLAGHREPDAAVAAARRMVGALDRPALVDGVPFDIRGAAGVVLAPAHGEDLATIVRHADAAAHRAAGSGVGVLAYAPTPVSDPARRLALLRDLNAALANQPEGGTIRFVYQPQVDVATGDLASVEALLRWQHPVRGTMDTGALVEVAEPTALMAQITERAVADVTAQVRRWRDEGRSVTAAVNISMRDLHTTAFVDHLVRTVGDAGIGPGQLTVEVTEGELILDEASVEQAVARIRDAGIGLSLDDFGTGFSSLQHLRRLPLTEVKIDRSLVRGIVRRGDDRALVRSVIEMGRALGLRVVAEGVEDDQTHQVLADLGCPVAQGWLYGRPMPAAEISERVRARNS</sequence>
<keyword evidence="5" id="KW-1185">Reference proteome</keyword>
<keyword evidence="1" id="KW-0812">Transmembrane</keyword>
<dbReference type="Gene3D" id="3.30.70.270">
    <property type="match status" value="1"/>
</dbReference>
<dbReference type="PANTHER" id="PTHR33121:SF79">
    <property type="entry name" value="CYCLIC DI-GMP PHOSPHODIESTERASE PDED-RELATED"/>
    <property type="match status" value="1"/>
</dbReference>
<organism evidence="4 5">
    <name type="scientific">Asanoa hainanensis</name>
    <dbReference type="NCBI Taxonomy" id="560556"/>
    <lineage>
        <taxon>Bacteria</taxon>
        <taxon>Bacillati</taxon>
        <taxon>Actinomycetota</taxon>
        <taxon>Actinomycetes</taxon>
        <taxon>Micromonosporales</taxon>
        <taxon>Micromonosporaceae</taxon>
        <taxon>Asanoa</taxon>
    </lineage>
</organism>
<evidence type="ECO:0000313" key="5">
    <source>
        <dbReference type="Proteomes" id="UP000198362"/>
    </source>
</evidence>
<name>A0A239PER0_9ACTN</name>
<dbReference type="PANTHER" id="PTHR33121">
    <property type="entry name" value="CYCLIC DI-GMP PHOSPHODIESTERASE PDEF"/>
    <property type="match status" value="1"/>
</dbReference>
<feature type="domain" description="GGDEF" evidence="3">
    <location>
        <begin position="233"/>
        <end position="366"/>
    </location>
</feature>
<dbReference type="SMART" id="SM00267">
    <property type="entry name" value="GGDEF"/>
    <property type="match status" value="1"/>
</dbReference>
<evidence type="ECO:0000313" key="4">
    <source>
        <dbReference type="EMBL" id="SNT65501.1"/>
    </source>
</evidence>
<dbReference type="CDD" id="cd01948">
    <property type="entry name" value="EAL"/>
    <property type="match status" value="1"/>
</dbReference>
<dbReference type="InterPro" id="IPR050706">
    <property type="entry name" value="Cyclic-di-GMP_PDE-like"/>
</dbReference>
<keyword evidence="1" id="KW-1133">Transmembrane helix</keyword>
<dbReference type="GO" id="GO:0071111">
    <property type="term" value="F:cyclic-guanylate-specific phosphodiesterase activity"/>
    <property type="evidence" value="ECO:0007669"/>
    <property type="project" value="InterPro"/>
</dbReference>